<dbReference type="OrthoDB" id="5196645at2"/>
<sequence length="286" mass="30731">MRNRRFKVTDVAAPDKDNPPLRRNTQPSMAARAGSGSEDVRPGTSDGVRGSGSSHKRAWAMFLLLVALAVLTGIAIALILPKISSSVASSTGANNPTGEAANILQTLAVREDSRSAGGYNRGLFGFRQTDDDGNGCDIREDVLARDLKDIKYKYAGSCKVSSGVLNDPYTGTVIYFRRGAKTSAAVQIDHVVALHNAWDSGASQWPSAKKYKFANDPYNLLAVEGQANQEKGDASADAWLPTNKGFRCEYVARQIGVKAKYSLTVTQAEKDVMMGTLRSCPAQKLP</sequence>
<dbReference type="eggNOG" id="COG2356">
    <property type="taxonomic scope" value="Bacteria"/>
</dbReference>
<keyword evidence="5" id="KW-1185">Reference proteome</keyword>
<keyword evidence="2" id="KW-1133">Transmembrane helix</keyword>
<protein>
    <recommendedName>
        <fullName evidence="3">GmrSD restriction endonucleases C-terminal domain-containing protein</fullName>
    </recommendedName>
</protein>
<evidence type="ECO:0000313" key="4">
    <source>
        <dbReference type="EMBL" id="EJD64473.1"/>
    </source>
</evidence>
<dbReference type="HOGENOM" id="CLU_043034_1_0_11"/>
<name>J0DDZ8_9BIFI</name>
<dbReference type="AlphaFoldDB" id="J0DDZ8"/>
<organism evidence="4 5">
    <name type="scientific">Scardovia wiggsiae F0424</name>
    <dbReference type="NCBI Taxonomy" id="857290"/>
    <lineage>
        <taxon>Bacteria</taxon>
        <taxon>Bacillati</taxon>
        <taxon>Actinomycetota</taxon>
        <taxon>Actinomycetes</taxon>
        <taxon>Bifidobacteriales</taxon>
        <taxon>Bifidobacteriaceae</taxon>
        <taxon>Scardovia</taxon>
    </lineage>
</organism>
<feature type="domain" description="GmrSD restriction endonucleases C-terminal" evidence="3">
    <location>
        <begin position="138"/>
        <end position="274"/>
    </location>
</feature>
<gene>
    <name evidence="4" type="ORF">HMPREF9156_00968</name>
</gene>
<reference evidence="4 5" key="1">
    <citation type="submission" date="2012-01" db="EMBL/GenBank/DDBJ databases">
        <title>The Genome Sequence of Scardovia wiggsiae F0424.</title>
        <authorList>
            <consortium name="The Broad Institute Genome Sequencing Platform"/>
            <person name="Earl A."/>
            <person name="Ward D."/>
            <person name="Feldgarden M."/>
            <person name="Gevers D."/>
            <person name="Izard J."/>
            <person name="Ganesan A."/>
            <person name="Baranova O.V."/>
            <person name="Blanton J.M."/>
            <person name="Tanner A.C."/>
            <person name="Mathney J."/>
            <person name="Dewhirst F.E."/>
            <person name="Young S.K."/>
            <person name="Zeng Q."/>
            <person name="Gargeya S."/>
            <person name="Fitzgerald M."/>
            <person name="Haas B."/>
            <person name="Abouelleil A."/>
            <person name="Alvarado L."/>
            <person name="Arachchi H.M."/>
            <person name="Berlin A."/>
            <person name="Chapman S.B."/>
            <person name="Gearin G."/>
            <person name="Goldberg J."/>
            <person name="Griggs A."/>
            <person name="Gujja S."/>
            <person name="Hansen M."/>
            <person name="Heiman D."/>
            <person name="Howarth C."/>
            <person name="Larimer J."/>
            <person name="Lui A."/>
            <person name="MacDonald P.J.P."/>
            <person name="McCowen C."/>
            <person name="Montmayeur A."/>
            <person name="Murphy C."/>
            <person name="Neiman D."/>
            <person name="Pearson M."/>
            <person name="Priest M."/>
            <person name="Roberts A."/>
            <person name="Saif S."/>
            <person name="Shea T."/>
            <person name="Sisk P."/>
            <person name="Stolte C."/>
            <person name="Sykes S."/>
            <person name="Wortman J."/>
            <person name="Nusbaum C."/>
            <person name="Birren B."/>
        </authorList>
    </citation>
    <scope>NUCLEOTIDE SEQUENCE [LARGE SCALE GENOMIC DNA]</scope>
    <source>
        <strain evidence="4 5">F0424</strain>
    </source>
</reference>
<keyword evidence="2" id="KW-0812">Transmembrane</keyword>
<accession>J0DDZ8</accession>
<dbReference type="EMBL" id="AGZS01000006">
    <property type="protein sequence ID" value="EJD64473.1"/>
    <property type="molecule type" value="Genomic_DNA"/>
</dbReference>
<feature type="region of interest" description="Disordered" evidence="1">
    <location>
        <begin position="1"/>
        <end position="52"/>
    </location>
</feature>
<dbReference type="STRING" id="857290.HMPREF9156_00968"/>
<feature type="transmembrane region" description="Helical" evidence="2">
    <location>
        <begin position="59"/>
        <end position="80"/>
    </location>
</feature>
<dbReference type="PANTHER" id="PTHR24094">
    <property type="entry name" value="SECRETED PROTEIN"/>
    <property type="match status" value="1"/>
</dbReference>
<dbReference type="PANTHER" id="PTHR24094:SF15">
    <property type="entry name" value="AMP-DEPENDENT SYNTHETASE_LIGASE DOMAIN-CONTAINING PROTEIN-RELATED"/>
    <property type="match status" value="1"/>
</dbReference>
<dbReference type="Pfam" id="PF07510">
    <property type="entry name" value="GmrSD_C"/>
    <property type="match status" value="1"/>
</dbReference>
<evidence type="ECO:0000313" key="5">
    <source>
        <dbReference type="Proteomes" id="UP000006415"/>
    </source>
</evidence>
<comment type="caution">
    <text evidence="4">The sequence shown here is derived from an EMBL/GenBank/DDBJ whole genome shotgun (WGS) entry which is preliminary data.</text>
</comment>
<evidence type="ECO:0000256" key="1">
    <source>
        <dbReference type="SAM" id="MobiDB-lite"/>
    </source>
</evidence>
<proteinExistence type="predicted"/>
<evidence type="ECO:0000256" key="2">
    <source>
        <dbReference type="SAM" id="Phobius"/>
    </source>
</evidence>
<dbReference type="InterPro" id="IPR011089">
    <property type="entry name" value="GmrSD_C"/>
</dbReference>
<evidence type="ECO:0000259" key="3">
    <source>
        <dbReference type="Pfam" id="PF07510"/>
    </source>
</evidence>
<dbReference type="Proteomes" id="UP000006415">
    <property type="component" value="Unassembled WGS sequence"/>
</dbReference>
<keyword evidence="2" id="KW-0472">Membrane</keyword>